<evidence type="ECO:0000313" key="2">
    <source>
        <dbReference type="EMBL" id="MED6150197.1"/>
    </source>
</evidence>
<accession>A0ABU6TN15</accession>
<evidence type="ECO:0000313" key="3">
    <source>
        <dbReference type="Proteomes" id="UP001341840"/>
    </source>
</evidence>
<feature type="region of interest" description="Disordered" evidence="1">
    <location>
        <begin position="175"/>
        <end position="201"/>
    </location>
</feature>
<evidence type="ECO:0000256" key="1">
    <source>
        <dbReference type="SAM" id="MobiDB-lite"/>
    </source>
</evidence>
<comment type="caution">
    <text evidence="2">The sequence shown here is derived from an EMBL/GenBank/DDBJ whole genome shotgun (WGS) entry which is preliminary data.</text>
</comment>
<dbReference type="EMBL" id="JASCZI010091402">
    <property type="protein sequence ID" value="MED6150197.1"/>
    <property type="molecule type" value="Genomic_DNA"/>
</dbReference>
<proteinExistence type="predicted"/>
<dbReference type="Proteomes" id="UP001341840">
    <property type="component" value="Unassembled WGS sequence"/>
</dbReference>
<organism evidence="2 3">
    <name type="scientific">Stylosanthes scabra</name>
    <dbReference type="NCBI Taxonomy" id="79078"/>
    <lineage>
        <taxon>Eukaryota</taxon>
        <taxon>Viridiplantae</taxon>
        <taxon>Streptophyta</taxon>
        <taxon>Embryophyta</taxon>
        <taxon>Tracheophyta</taxon>
        <taxon>Spermatophyta</taxon>
        <taxon>Magnoliopsida</taxon>
        <taxon>eudicotyledons</taxon>
        <taxon>Gunneridae</taxon>
        <taxon>Pentapetalae</taxon>
        <taxon>rosids</taxon>
        <taxon>fabids</taxon>
        <taxon>Fabales</taxon>
        <taxon>Fabaceae</taxon>
        <taxon>Papilionoideae</taxon>
        <taxon>50 kb inversion clade</taxon>
        <taxon>dalbergioids sensu lato</taxon>
        <taxon>Dalbergieae</taxon>
        <taxon>Pterocarpus clade</taxon>
        <taxon>Stylosanthes</taxon>
    </lineage>
</organism>
<name>A0ABU6TN15_9FABA</name>
<sequence>MSRKSGHGDLAWHGPKKEANERYSNCEHSSFSTHEDAVECMERGDVGVDAGAEEVPLMVEPVAVFGIGGIGRVEGGEMPAAAAAHNAARRWGELLLWKIRPQSELTRSVNNSLEPAPTLCHLGLPLQRYSISTRLPFAFVPSSPFQAQTTTWPTSIPVIIFLIRSLSFDWCNTATSSSSTRHPATAPATYQQRKAISMSSA</sequence>
<protein>
    <submittedName>
        <fullName evidence="2">Uncharacterized protein</fullName>
    </submittedName>
</protein>
<reference evidence="2 3" key="1">
    <citation type="journal article" date="2023" name="Plants (Basel)">
        <title>Bridging the Gap: Combining Genomics and Transcriptomics Approaches to Understand Stylosanthes scabra, an Orphan Legume from the Brazilian Caatinga.</title>
        <authorList>
            <person name="Ferreira-Neto J.R.C."/>
            <person name="da Silva M.D."/>
            <person name="Binneck E."/>
            <person name="de Melo N.F."/>
            <person name="da Silva R.H."/>
            <person name="de Melo A.L.T.M."/>
            <person name="Pandolfi V."/>
            <person name="Bustamante F.O."/>
            <person name="Brasileiro-Vidal A.C."/>
            <person name="Benko-Iseppon A.M."/>
        </authorList>
    </citation>
    <scope>NUCLEOTIDE SEQUENCE [LARGE SCALE GENOMIC DNA]</scope>
    <source>
        <tissue evidence="2">Leaves</tissue>
    </source>
</reference>
<keyword evidence="3" id="KW-1185">Reference proteome</keyword>
<gene>
    <name evidence="2" type="ORF">PIB30_070066</name>
</gene>